<dbReference type="EMBL" id="WIGM01000227">
    <property type="protein sequence ID" value="KAF6832874.1"/>
    <property type="molecule type" value="Genomic_DNA"/>
</dbReference>
<keyword evidence="2" id="KW-0472">Membrane</keyword>
<gene>
    <name evidence="3" type="ORF">CMUS01_06746</name>
</gene>
<feature type="compositionally biased region" description="Polar residues" evidence="1">
    <location>
        <begin position="7"/>
        <end position="20"/>
    </location>
</feature>
<keyword evidence="2" id="KW-1133">Transmembrane helix</keyword>
<protein>
    <submittedName>
        <fullName evidence="3">Uncharacterized protein</fullName>
    </submittedName>
</protein>
<feature type="transmembrane region" description="Helical" evidence="2">
    <location>
        <begin position="244"/>
        <end position="267"/>
    </location>
</feature>
<feature type="transmembrane region" description="Helical" evidence="2">
    <location>
        <begin position="365"/>
        <end position="389"/>
    </location>
</feature>
<evidence type="ECO:0000313" key="4">
    <source>
        <dbReference type="Proteomes" id="UP000639643"/>
    </source>
</evidence>
<name>A0A8H6KJX2_9PEZI</name>
<evidence type="ECO:0000256" key="1">
    <source>
        <dbReference type="SAM" id="MobiDB-lite"/>
    </source>
</evidence>
<feature type="transmembrane region" description="Helical" evidence="2">
    <location>
        <begin position="319"/>
        <end position="339"/>
    </location>
</feature>
<organism evidence="3 4">
    <name type="scientific">Colletotrichum musicola</name>
    <dbReference type="NCBI Taxonomy" id="2175873"/>
    <lineage>
        <taxon>Eukaryota</taxon>
        <taxon>Fungi</taxon>
        <taxon>Dikarya</taxon>
        <taxon>Ascomycota</taxon>
        <taxon>Pezizomycotina</taxon>
        <taxon>Sordariomycetes</taxon>
        <taxon>Hypocreomycetidae</taxon>
        <taxon>Glomerellales</taxon>
        <taxon>Glomerellaceae</taxon>
        <taxon>Colletotrichum</taxon>
        <taxon>Colletotrichum orchidearum species complex</taxon>
    </lineage>
</organism>
<reference evidence="3" key="1">
    <citation type="journal article" date="2020" name="Phytopathology">
        <title>Genome Sequence Resources of Colletotrichum truncatum, C. plurivorum, C. musicola, and C. sojae: Four Species Pathogenic to Soybean (Glycine max).</title>
        <authorList>
            <person name="Rogerio F."/>
            <person name="Boufleur T.R."/>
            <person name="Ciampi-Guillardi M."/>
            <person name="Sukno S.A."/>
            <person name="Thon M.R."/>
            <person name="Massola Junior N.S."/>
            <person name="Baroncelli R."/>
        </authorList>
    </citation>
    <scope>NUCLEOTIDE SEQUENCE</scope>
    <source>
        <strain evidence="3">LFN0074</strain>
    </source>
</reference>
<dbReference type="Proteomes" id="UP000639643">
    <property type="component" value="Unassembled WGS sequence"/>
</dbReference>
<feature type="region of interest" description="Disordered" evidence="1">
    <location>
        <begin position="1"/>
        <end position="20"/>
    </location>
</feature>
<feature type="transmembrane region" description="Helical" evidence="2">
    <location>
        <begin position="396"/>
        <end position="418"/>
    </location>
</feature>
<dbReference type="OrthoDB" id="4582561at2759"/>
<evidence type="ECO:0000256" key="2">
    <source>
        <dbReference type="SAM" id="Phobius"/>
    </source>
</evidence>
<feature type="transmembrane region" description="Helical" evidence="2">
    <location>
        <begin position="438"/>
        <end position="456"/>
    </location>
</feature>
<feature type="transmembrane region" description="Helical" evidence="2">
    <location>
        <begin position="188"/>
        <end position="213"/>
    </location>
</feature>
<accession>A0A8H6KJX2</accession>
<dbReference type="AlphaFoldDB" id="A0A8H6KJX2"/>
<sequence length="490" mass="54108">MKDSSRTDASTTQSYTRVNVSHRTTRASHGDIVVEVSLGHRPYSNVLLHVGIVRLVLFICVPSSFDMSNLTRWAPPPIETWDLRADCVLYAEVASSIWKSAANDTCSLDVDALHDYVLSSLPTNISRPARQQTALWYLATCDKVDGDRSGREQTAALDFRFKVLSMPIHGHCDKELRSAFDIKGNADIAGAGVVASLCIESLLVTAFVVVWALRPARPRGRQYKHRSAERRAVEGAFEAVLPTFYWSSAVLSLGIISGALIAAAPTYKRDQVMRWKQRRAPYNLYDAHLAATAASFSLLPPSIAGLILQQTSGRHRRLLNAAVMPILAVLFVPLCYLTLTAKHTGIEGIVVMAYIRRTMSLVEDYTAIAIAMTLTILTICESLAGVVAWKGRRAKALIYVVLAFLLATLWTTLALLFVARNVVIEFSGGDDPQSEWGFGQVLALTTWIPVVIDFFYTLSGLERHLPEDYCVVLMADVEDDAAMPLRRSTF</sequence>
<keyword evidence="2" id="KW-0812">Transmembrane</keyword>
<evidence type="ECO:0000313" key="3">
    <source>
        <dbReference type="EMBL" id="KAF6832874.1"/>
    </source>
</evidence>
<comment type="caution">
    <text evidence="3">The sequence shown here is derived from an EMBL/GenBank/DDBJ whole genome shotgun (WGS) entry which is preliminary data.</text>
</comment>
<proteinExistence type="predicted"/>
<keyword evidence="4" id="KW-1185">Reference proteome</keyword>